<dbReference type="Gene3D" id="3.30.360.10">
    <property type="entry name" value="Dihydrodipicolinate Reductase, domain 2"/>
    <property type="match status" value="1"/>
</dbReference>
<dbReference type="PANTHER" id="PTHR32338">
    <property type="entry name" value="N-ACETYL-GAMMA-GLUTAMYL-PHOSPHATE REDUCTASE, CHLOROPLASTIC-RELATED-RELATED"/>
    <property type="match status" value="1"/>
</dbReference>
<keyword evidence="1 5" id="KW-0055">Arginine biosynthesis</keyword>
<feature type="domain" description="Semialdehyde dehydrogenase NAD-binding" evidence="7">
    <location>
        <begin position="13"/>
        <end position="151"/>
    </location>
</feature>
<dbReference type="InterPro" id="IPR000706">
    <property type="entry name" value="AGPR_type-1"/>
</dbReference>
<comment type="function">
    <text evidence="5">Catalyzes the NADPH-dependent reduction of N-acetyl-5-glutamyl phosphate to yield N-acetyl-L-glutamate 5-semialdehyde.</text>
</comment>
<evidence type="ECO:0000256" key="5">
    <source>
        <dbReference type="HAMAP-Rule" id="MF_00150"/>
    </source>
</evidence>
<protein>
    <recommendedName>
        <fullName evidence="5">N-acetyl-gamma-glutamyl-phosphate reductase</fullName>
        <shortName evidence="5">AGPR</shortName>
        <ecNumber evidence="5">1.2.1.38</ecNumber>
    </recommendedName>
    <alternativeName>
        <fullName evidence="5">N-acetyl-glutamate semialdehyde dehydrogenase</fullName>
        <shortName evidence="5">NAGSA dehydrogenase</shortName>
    </alternativeName>
</protein>
<dbReference type="InterPro" id="IPR023013">
    <property type="entry name" value="AGPR_AS"/>
</dbReference>
<keyword evidence="3 5" id="KW-0521">NADP</keyword>
<dbReference type="GeneID" id="93711617"/>
<comment type="caution">
    <text evidence="8">The sequence shown here is derived from an EMBL/GenBank/DDBJ whole genome shotgun (WGS) entry which is preliminary data.</text>
</comment>
<dbReference type="InterPro" id="IPR050085">
    <property type="entry name" value="AGPR"/>
</dbReference>
<evidence type="ECO:0000256" key="4">
    <source>
        <dbReference type="ARBA" id="ARBA00023002"/>
    </source>
</evidence>
<dbReference type="SUPFAM" id="SSF55347">
    <property type="entry name" value="Glyceraldehyde-3-phosphate dehydrogenase-like, C-terminal domain"/>
    <property type="match status" value="1"/>
</dbReference>
<keyword evidence="2 5" id="KW-0028">Amino-acid biosynthesis</keyword>
<dbReference type="RefSeq" id="WP_082802514.1">
    <property type="nucleotide sequence ID" value="NZ_FOXX01000007.1"/>
</dbReference>
<dbReference type="Proteomes" id="UP000182762">
    <property type="component" value="Unassembled WGS sequence"/>
</dbReference>
<evidence type="ECO:0000256" key="3">
    <source>
        <dbReference type="ARBA" id="ARBA00022857"/>
    </source>
</evidence>
<evidence type="ECO:0000256" key="1">
    <source>
        <dbReference type="ARBA" id="ARBA00022571"/>
    </source>
</evidence>
<dbReference type="Pfam" id="PF01118">
    <property type="entry name" value="Semialdhyde_dh"/>
    <property type="match status" value="1"/>
</dbReference>
<dbReference type="SUPFAM" id="SSF51735">
    <property type="entry name" value="NAD(P)-binding Rossmann-fold domains"/>
    <property type="match status" value="1"/>
</dbReference>
<dbReference type="InterPro" id="IPR000534">
    <property type="entry name" value="Semialdehyde_DH_NAD-bd"/>
</dbReference>
<dbReference type="PANTHER" id="PTHR32338:SF10">
    <property type="entry name" value="N-ACETYL-GAMMA-GLUTAMYL-PHOSPHATE REDUCTASE, CHLOROPLASTIC-RELATED"/>
    <property type="match status" value="1"/>
</dbReference>
<dbReference type="InterPro" id="IPR036291">
    <property type="entry name" value="NAD(P)-bd_dom_sf"/>
</dbReference>
<comment type="catalytic activity">
    <reaction evidence="5">
        <text>N-acetyl-L-glutamate 5-semialdehyde + phosphate + NADP(+) = N-acetyl-L-glutamyl 5-phosphate + NADPH + H(+)</text>
        <dbReference type="Rhea" id="RHEA:21588"/>
        <dbReference type="ChEBI" id="CHEBI:15378"/>
        <dbReference type="ChEBI" id="CHEBI:29123"/>
        <dbReference type="ChEBI" id="CHEBI:43474"/>
        <dbReference type="ChEBI" id="CHEBI:57783"/>
        <dbReference type="ChEBI" id="CHEBI:57936"/>
        <dbReference type="ChEBI" id="CHEBI:58349"/>
        <dbReference type="EC" id="1.2.1.38"/>
    </reaction>
</comment>
<organism evidence="8 9">
    <name type="scientific">Priestia endophytica DSM 13796</name>
    <dbReference type="NCBI Taxonomy" id="1121089"/>
    <lineage>
        <taxon>Bacteria</taxon>
        <taxon>Bacillati</taxon>
        <taxon>Bacillota</taxon>
        <taxon>Bacilli</taxon>
        <taxon>Bacillales</taxon>
        <taxon>Bacillaceae</taxon>
        <taxon>Priestia</taxon>
    </lineage>
</organism>
<dbReference type="HAMAP" id="MF_00150">
    <property type="entry name" value="ArgC_type1"/>
    <property type="match status" value="1"/>
</dbReference>
<keyword evidence="9" id="KW-1185">Reference proteome</keyword>
<gene>
    <name evidence="5" type="primary">argC</name>
    <name evidence="8" type="ORF">SAMN02745910_02993</name>
</gene>
<evidence type="ECO:0000313" key="8">
    <source>
        <dbReference type="EMBL" id="SFQ72069.1"/>
    </source>
</evidence>
<keyword evidence="4 5" id="KW-0560">Oxidoreductase</keyword>
<dbReference type="SMART" id="SM00859">
    <property type="entry name" value="Semialdhyde_dh"/>
    <property type="match status" value="1"/>
</dbReference>
<dbReference type="InterPro" id="IPR058924">
    <property type="entry name" value="AGPR_dimerisation_dom"/>
</dbReference>
<reference evidence="8 9" key="1">
    <citation type="submission" date="2016-10" db="EMBL/GenBank/DDBJ databases">
        <authorList>
            <person name="Varghese N."/>
            <person name="Submissions S."/>
        </authorList>
    </citation>
    <scope>NUCLEOTIDE SEQUENCE [LARGE SCALE GENOMIC DNA]</scope>
    <source>
        <strain evidence="8 9">DSM 13796</strain>
    </source>
</reference>
<comment type="subcellular location">
    <subcellularLocation>
        <location evidence="5">Cytoplasm</location>
    </subcellularLocation>
</comment>
<evidence type="ECO:0000256" key="6">
    <source>
        <dbReference type="PROSITE-ProRule" id="PRU10010"/>
    </source>
</evidence>
<comment type="pathway">
    <text evidence="5">Amino-acid biosynthesis; L-arginine biosynthesis; N(2)-acetyl-L-ornithine from L-glutamate: step 3/4.</text>
</comment>
<dbReference type="PROSITE" id="PS01224">
    <property type="entry name" value="ARGC"/>
    <property type="match status" value="1"/>
</dbReference>
<dbReference type="NCBIfam" id="TIGR01850">
    <property type="entry name" value="argC"/>
    <property type="match status" value="1"/>
</dbReference>
<feature type="active site" evidence="5 6">
    <location>
        <position position="159"/>
    </location>
</feature>
<dbReference type="EMBL" id="FOXX01000007">
    <property type="protein sequence ID" value="SFQ72069.1"/>
    <property type="molecule type" value="Genomic_DNA"/>
</dbReference>
<dbReference type="EC" id="1.2.1.38" evidence="5"/>
<dbReference type="Pfam" id="PF22698">
    <property type="entry name" value="Semialdhyde_dhC_1"/>
    <property type="match status" value="1"/>
</dbReference>
<sequence length="355" mass="39745">MDSEIQENQKKVKVGIVGATGYGGVELIRLLEGHPVFQVEAVYSSSKEQKEVREEYPHLAHYNWLLEKIDPEEMAKSVDLVFTATPSGISTTLVPQLIEAGSRVVDLSGDFRLKEEGMYEKWYGKTPGPKKYIDEATYGLVEWFSEEVKESTFISNPGCYPTATLLGLIPVVKERMIQPHSIIIDAKSGLSGAGRSLSRTAHYAEINENMKIYKVNKHQHIPEIEQTLHRFDDNIGHVTFNPHLVPMTRGIMSTIYATVKDAMTCEELYEVYKKAYERSTFVRVRPLGEFPATKEVSGSNYCDIGIDYDERTNRVTIVSVIDNLVKGAAGQAIENANILMGLKAETGLGFLPMYP</sequence>
<evidence type="ECO:0000256" key="2">
    <source>
        <dbReference type="ARBA" id="ARBA00022605"/>
    </source>
</evidence>
<evidence type="ECO:0000313" key="9">
    <source>
        <dbReference type="Proteomes" id="UP000182762"/>
    </source>
</evidence>
<dbReference type="CDD" id="cd23934">
    <property type="entry name" value="AGPR_1_C"/>
    <property type="match status" value="1"/>
</dbReference>
<dbReference type="Gene3D" id="3.40.50.720">
    <property type="entry name" value="NAD(P)-binding Rossmann-like Domain"/>
    <property type="match status" value="1"/>
</dbReference>
<proteinExistence type="inferred from homology"/>
<dbReference type="CDD" id="cd17895">
    <property type="entry name" value="AGPR_1_N"/>
    <property type="match status" value="1"/>
</dbReference>
<comment type="similarity">
    <text evidence="5">Belongs to the NAGSA dehydrogenase family. Type 1 subfamily.</text>
</comment>
<evidence type="ECO:0000259" key="7">
    <source>
        <dbReference type="SMART" id="SM00859"/>
    </source>
</evidence>
<keyword evidence="5" id="KW-0963">Cytoplasm</keyword>
<accession>A0A1I6ATS6</accession>
<name>A0A1I6ATS6_9BACI</name>